<dbReference type="Gene3D" id="3.30.390.110">
    <property type="match status" value="1"/>
</dbReference>
<dbReference type="PANTHER" id="PTHR10544">
    <property type="entry name" value="60S RIBOSOMAL PROTEIN L28"/>
    <property type="match status" value="1"/>
</dbReference>
<organism evidence="7 8">
    <name type="scientific">Seriola lalandi dorsalis</name>
    <dbReference type="NCBI Taxonomy" id="1841481"/>
    <lineage>
        <taxon>Eukaryota</taxon>
        <taxon>Metazoa</taxon>
        <taxon>Chordata</taxon>
        <taxon>Craniata</taxon>
        <taxon>Vertebrata</taxon>
        <taxon>Euteleostomi</taxon>
        <taxon>Actinopterygii</taxon>
        <taxon>Neopterygii</taxon>
        <taxon>Teleostei</taxon>
        <taxon>Neoteleostei</taxon>
        <taxon>Acanthomorphata</taxon>
        <taxon>Carangaria</taxon>
        <taxon>Carangiformes</taxon>
        <taxon>Carangidae</taxon>
        <taxon>Seriola</taxon>
    </lineage>
</organism>
<dbReference type="GO" id="GO:0006412">
    <property type="term" value="P:translation"/>
    <property type="evidence" value="ECO:0007669"/>
    <property type="project" value="InterPro"/>
</dbReference>
<reference evidence="7" key="2">
    <citation type="submission" date="2025-09" db="UniProtKB">
        <authorList>
            <consortium name="Ensembl"/>
        </authorList>
    </citation>
    <scope>IDENTIFICATION</scope>
</reference>
<evidence type="ECO:0000256" key="1">
    <source>
        <dbReference type="ARBA" id="ARBA00007926"/>
    </source>
</evidence>
<dbReference type="InterPro" id="IPR002672">
    <property type="entry name" value="Ribosomal_eL28"/>
</dbReference>
<accession>A0A3B4WFS5</accession>
<dbReference type="Proteomes" id="UP000261360">
    <property type="component" value="Unplaced"/>
</dbReference>
<sequence>MANVSAELLWPMVRDTSCFAVKRKVPGRSGMGKAGPRFTTEPNNVSGVNSFKYSGLVNAKTVSLEEAEKAGSVVCARVVLGLSSVILSCRDAREIE</sequence>
<reference evidence="7" key="1">
    <citation type="submission" date="2025-08" db="UniProtKB">
        <authorList>
            <consortium name="Ensembl"/>
        </authorList>
    </citation>
    <scope>IDENTIFICATION</scope>
</reference>
<evidence type="ECO:0000313" key="8">
    <source>
        <dbReference type="Proteomes" id="UP000261360"/>
    </source>
</evidence>
<evidence type="ECO:0000256" key="4">
    <source>
        <dbReference type="ARBA" id="ARBA00035223"/>
    </source>
</evidence>
<feature type="domain" description="Ribosomal eL28/Mak16" evidence="6">
    <location>
        <begin position="8"/>
        <end position="76"/>
    </location>
</feature>
<dbReference type="InterPro" id="IPR029004">
    <property type="entry name" value="Ribosomal_eL28/Mak16"/>
</dbReference>
<evidence type="ECO:0000259" key="6">
    <source>
        <dbReference type="Pfam" id="PF01778"/>
    </source>
</evidence>
<dbReference type="GO" id="GO:0005840">
    <property type="term" value="C:ribosome"/>
    <property type="evidence" value="ECO:0007669"/>
    <property type="project" value="UniProtKB-KW"/>
</dbReference>
<name>A0A3B4WFS5_SERLL</name>
<keyword evidence="3" id="KW-0687">Ribonucleoprotein</keyword>
<protein>
    <recommendedName>
        <fullName evidence="4">Large ribosomal subunit protein eL28</fullName>
    </recommendedName>
    <alternativeName>
        <fullName evidence="5">60S ribosomal protein L28</fullName>
    </alternativeName>
</protein>
<keyword evidence="8" id="KW-1185">Reference proteome</keyword>
<dbReference type="AlphaFoldDB" id="A0A3B4WFS5"/>
<dbReference type="GO" id="GO:1990904">
    <property type="term" value="C:ribonucleoprotein complex"/>
    <property type="evidence" value="ECO:0007669"/>
    <property type="project" value="UniProtKB-KW"/>
</dbReference>
<keyword evidence="2" id="KW-0689">Ribosomal protein</keyword>
<dbReference type="GO" id="GO:0003735">
    <property type="term" value="F:structural constituent of ribosome"/>
    <property type="evidence" value="ECO:0007669"/>
    <property type="project" value="InterPro"/>
</dbReference>
<proteinExistence type="inferred from homology"/>
<dbReference type="Ensembl" id="ENSSLDT00000002865.1">
    <property type="protein sequence ID" value="ENSSLDP00000002755.1"/>
    <property type="gene ID" value="ENSSLDG00000002211.1"/>
</dbReference>
<evidence type="ECO:0000256" key="5">
    <source>
        <dbReference type="ARBA" id="ARBA00035330"/>
    </source>
</evidence>
<evidence type="ECO:0000256" key="3">
    <source>
        <dbReference type="ARBA" id="ARBA00023274"/>
    </source>
</evidence>
<dbReference type="STRING" id="1841481.ENSSLDP00000002755"/>
<dbReference type="Pfam" id="PF01778">
    <property type="entry name" value="Ribosomal_L28e"/>
    <property type="match status" value="1"/>
</dbReference>
<comment type="similarity">
    <text evidence="1">Belongs to the eukaryotic ribosomal protein eL28 family.</text>
</comment>
<evidence type="ECO:0000256" key="2">
    <source>
        <dbReference type="ARBA" id="ARBA00022980"/>
    </source>
</evidence>
<evidence type="ECO:0000313" key="7">
    <source>
        <dbReference type="Ensembl" id="ENSSLDP00000002755.1"/>
    </source>
</evidence>